<dbReference type="PIRSF" id="PIRSF004681">
    <property type="entry name" value="UCP004681"/>
    <property type="match status" value="1"/>
</dbReference>
<dbReference type="InterPro" id="IPR035917">
    <property type="entry name" value="YjbQ-like_sf"/>
</dbReference>
<dbReference type="PROSITE" id="PS01314">
    <property type="entry name" value="UPF0047"/>
    <property type="match status" value="1"/>
</dbReference>
<name>A0A4V2PRY7_9BACT</name>
<comment type="similarity">
    <text evidence="1">Belongs to the UPF0047 family.</text>
</comment>
<protein>
    <submittedName>
        <fullName evidence="2">Secondary thiamine-phosphate synthase enzyme</fullName>
    </submittedName>
</protein>
<dbReference type="PANTHER" id="PTHR30615:SF8">
    <property type="entry name" value="UPF0047 PROTEIN C4A8.02C"/>
    <property type="match status" value="1"/>
</dbReference>
<evidence type="ECO:0000313" key="3">
    <source>
        <dbReference type="Proteomes" id="UP000294614"/>
    </source>
</evidence>
<dbReference type="InterPro" id="IPR001602">
    <property type="entry name" value="UPF0047_YjbQ-like"/>
</dbReference>
<dbReference type="Gene3D" id="2.60.120.460">
    <property type="entry name" value="YjbQ-like"/>
    <property type="match status" value="1"/>
</dbReference>
<accession>A0A4V2PRY7</accession>
<dbReference type="PANTHER" id="PTHR30615">
    <property type="entry name" value="UNCHARACTERIZED PROTEIN YJBQ-RELATED"/>
    <property type="match status" value="1"/>
</dbReference>
<dbReference type="Pfam" id="PF01894">
    <property type="entry name" value="YjbQ"/>
    <property type="match status" value="1"/>
</dbReference>
<organism evidence="2 3">
    <name type="scientific">Seleniivibrio woodruffii</name>
    <dbReference type="NCBI Taxonomy" id="1078050"/>
    <lineage>
        <taxon>Bacteria</taxon>
        <taxon>Pseudomonadati</taxon>
        <taxon>Deferribacterota</taxon>
        <taxon>Deferribacteres</taxon>
        <taxon>Deferribacterales</taxon>
        <taxon>Geovibrionaceae</taxon>
        <taxon>Seleniivibrio</taxon>
    </lineage>
</organism>
<dbReference type="RefSeq" id="WP_132873518.1">
    <property type="nucleotide sequence ID" value="NZ_SMGG01000004.1"/>
</dbReference>
<gene>
    <name evidence="2" type="ORF">C8D98_1530</name>
</gene>
<evidence type="ECO:0000256" key="1">
    <source>
        <dbReference type="ARBA" id="ARBA00005534"/>
    </source>
</evidence>
<comment type="caution">
    <text evidence="2">The sequence shown here is derived from an EMBL/GenBank/DDBJ whole genome shotgun (WGS) entry which is preliminary data.</text>
</comment>
<dbReference type="EMBL" id="SMGG01000004">
    <property type="protein sequence ID" value="TCK60651.1"/>
    <property type="molecule type" value="Genomic_DNA"/>
</dbReference>
<proteinExistence type="inferred from homology"/>
<evidence type="ECO:0000313" key="2">
    <source>
        <dbReference type="EMBL" id="TCK60651.1"/>
    </source>
</evidence>
<dbReference type="AlphaFoldDB" id="A0A4V2PRY7"/>
<dbReference type="Proteomes" id="UP000294614">
    <property type="component" value="Unassembled WGS sequence"/>
</dbReference>
<keyword evidence="3" id="KW-1185">Reference proteome</keyword>
<dbReference type="NCBIfam" id="TIGR00149">
    <property type="entry name" value="TIGR00149_YjbQ"/>
    <property type="match status" value="1"/>
</dbReference>
<sequence>MLTLNINTSARCQFVDITRDIESRLAAHGLSDGILVVFTPHTTSAITINENADPDVQTDMNAFLSKLIPAAKEFRHYEGNSDSHIKSSLVGASETIIVENGKMLLGTWQGIYFCEFDGPRQRKVYLKFIGS</sequence>
<reference evidence="2 3" key="1">
    <citation type="submission" date="2019-03" db="EMBL/GenBank/DDBJ databases">
        <title>Genomic Encyclopedia of Type Strains, Phase IV (KMG-IV): sequencing the most valuable type-strain genomes for metagenomic binning, comparative biology and taxonomic classification.</title>
        <authorList>
            <person name="Goeker M."/>
        </authorList>
    </citation>
    <scope>NUCLEOTIDE SEQUENCE [LARGE SCALE GENOMIC DNA]</scope>
    <source>
        <strain evidence="2 3">DSM 24984</strain>
    </source>
</reference>
<dbReference type="OrthoDB" id="9801725at2"/>
<dbReference type="SUPFAM" id="SSF111038">
    <property type="entry name" value="YjbQ-like"/>
    <property type="match status" value="1"/>
</dbReference>